<feature type="compositionally biased region" description="Basic residues" evidence="1">
    <location>
        <begin position="69"/>
        <end position="81"/>
    </location>
</feature>
<organism evidence="2 3">
    <name type="scientific">Terricaulis silvestris</name>
    <dbReference type="NCBI Taxonomy" id="2686094"/>
    <lineage>
        <taxon>Bacteria</taxon>
        <taxon>Pseudomonadati</taxon>
        <taxon>Pseudomonadota</taxon>
        <taxon>Alphaproteobacteria</taxon>
        <taxon>Caulobacterales</taxon>
        <taxon>Caulobacteraceae</taxon>
        <taxon>Terricaulis</taxon>
    </lineage>
</organism>
<evidence type="ECO:0000256" key="1">
    <source>
        <dbReference type="SAM" id="MobiDB-lite"/>
    </source>
</evidence>
<proteinExistence type="predicted"/>
<gene>
    <name evidence="2" type="ORF">DSM104635_03837</name>
</gene>
<dbReference type="AlphaFoldDB" id="A0A6I6MZ98"/>
<evidence type="ECO:0000313" key="3">
    <source>
        <dbReference type="Proteomes" id="UP000431269"/>
    </source>
</evidence>
<name>A0A6I6MZ98_9CAUL</name>
<evidence type="ECO:0008006" key="4">
    <source>
        <dbReference type="Google" id="ProtNLM"/>
    </source>
</evidence>
<feature type="region of interest" description="Disordered" evidence="1">
    <location>
        <begin position="29"/>
        <end position="81"/>
    </location>
</feature>
<dbReference type="EMBL" id="CP047045">
    <property type="protein sequence ID" value="QGZ96972.1"/>
    <property type="molecule type" value="Genomic_DNA"/>
</dbReference>
<accession>A0A6I6MZ98</accession>
<reference evidence="3" key="1">
    <citation type="submission" date="2019-12" db="EMBL/GenBank/DDBJ databases">
        <title>Complete genome of Terracaulis silvestris 0127_4.</title>
        <authorList>
            <person name="Vieira S."/>
            <person name="Riedel T."/>
            <person name="Sproer C."/>
            <person name="Pascual J."/>
            <person name="Boedeker C."/>
            <person name="Overmann J."/>
        </authorList>
    </citation>
    <scope>NUCLEOTIDE SEQUENCE [LARGE SCALE GENOMIC DNA]</scope>
    <source>
        <strain evidence="3">0127_4</strain>
    </source>
</reference>
<sequence>MPKGPRGERRPTDVIGAAIKVGRLAVGDDTEDLKDDGKDPAAKALGAKGGAARAKSLSASKRSEIAKKAAAKRWGSPKKRK</sequence>
<protein>
    <recommendedName>
        <fullName evidence="4">RNA-binding protein</fullName>
    </recommendedName>
</protein>
<feature type="compositionally biased region" description="Low complexity" evidence="1">
    <location>
        <begin position="42"/>
        <end position="60"/>
    </location>
</feature>
<keyword evidence="3" id="KW-1185">Reference proteome</keyword>
<dbReference type="KEGG" id="tsv:DSM104635_03837"/>
<evidence type="ECO:0000313" key="2">
    <source>
        <dbReference type="EMBL" id="QGZ96972.1"/>
    </source>
</evidence>
<dbReference type="Proteomes" id="UP000431269">
    <property type="component" value="Chromosome"/>
</dbReference>